<keyword evidence="2" id="KW-1185">Reference proteome</keyword>
<proteinExistence type="predicted"/>
<dbReference type="KEGG" id="rmc:RMONA_04855"/>
<dbReference type="Proteomes" id="UP000018149">
    <property type="component" value="Chromosome I"/>
</dbReference>
<name>A0A0B7IZL2_9RICK</name>
<dbReference type="EMBL" id="LN794217">
    <property type="protein sequence ID" value="CEO17352.1"/>
    <property type="molecule type" value="Genomic_DNA"/>
</dbReference>
<dbReference type="HOGENOM" id="CLU_1947187_0_0_5"/>
<reference evidence="2" key="2">
    <citation type="submission" date="2015-01" db="EMBL/GenBank/DDBJ databases">
        <authorList>
            <person name="Felsheim R."/>
        </authorList>
    </citation>
    <scope>NUCLEOTIDE SEQUENCE [LARGE SCALE GENOMIC DNA]</scope>
    <source>
        <strain evidence="2">IrR/Munich</strain>
    </source>
</reference>
<evidence type="ECO:0000313" key="2">
    <source>
        <dbReference type="Proteomes" id="UP000018149"/>
    </source>
</evidence>
<evidence type="ECO:0000313" key="1">
    <source>
        <dbReference type="EMBL" id="CEO17352.1"/>
    </source>
</evidence>
<reference evidence="1 2" key="1">
    <citation type="submission" date="2015-01" db="EMBL/GenBank/DDBJ databases">
        <title>Draft genome sequence of Rickettsia monacensis strain IrR/Munich.</title>
        <authorList>
            <person name="Felsheim R.F."/>
            <person name="Johnson S.L."/>
            <person name="Kurtti T.J."/>
            <person name="Munderloh U.G."/>
        </authorList>
    </citation>
    <scope>NUCLEOTIDE SEQUENCE [LARGE SCALE GENOMIC DNA]</scope>
    <source>
        <strain evidence="1 2">IrR/Munich</strain>
    </source>
</reference>
<dbReference type="STRING" id="109232.RMONA_04855"/>
<organism evidence="1 2">
    <name type="scientific">Rickettsia monacensis</name>
    <dbReference type="NCBI Taxonomy" id="109232"/>
    <lineage>
        <taxon>Bacteria</taxon>
        <taxon>Pseudomonadati</taxon>
        <taxon>Pseudomonadota</taxon>
        <taxon>Alphaproteobacteria</taxon>
        <taxon>Rickettsiales</taxon>
        <taxon>Rickettsiaceae</taxon>
        <taxon>Rickettsieae</taxon>
        <taxon>Rickettsia</taxon>
        <taxon>spotted fever group</taxon>
    </lineage>
</organism>
<protein>
    <submittedName>
        <fullName evidence="1">Uncharacterized protein</fullName>
    </submittedName>
</protein>
<gene>
    <name evidence="1" type="ORF">RMONA_04855</name>
</gene>
<dbReference type="AlphaFoldDB" id="A0A0B7IZL2"/>
<accession>A0A0B7IZL2</accession>
<sequence length="129" mass="14821">MLTNLNLINHVFLIHNRGSVSITEKRYFCLGKVNSPSVLRSEIIIQEFLEQDTGVKVRGFMSKRIKYTDGEIDEVKIVKDFLPHPRELLLKDDSVKVTISLSKESVEFFKSEAATAHVPYQKMIKILLD</sequence>